<dbReference type="SMART" id="SM00387">
    <property type="entry name" value="HATPase_c"/>
    <property type="match status" value="1"/>
</dbReference>
<evidence type="ECO:0000313" key="20">
    <source>
        <dbReference type="Proteomes" id="UP001589619"/>
    </source>
</evidence>
<dbReference type="PRINTS" id="PR00344">
    <property type="entry name" value="BCTRLSENSOR"/>
</dbReference>
<dbReference type="PROSITE" id="PS50113">
    <property type="entry name" value="PAC"/>
    <property type="match status" value="1"/>
</dbReference>
<organism evidence="19 20">
    <name type="scientific">Paenibacillus hodogayensis</name>
    <dbReference type="NCBI Taxonomy" id="279208"/>
    <lineage>
        <taxon>Bacteria</taxon>
        <taxon>Bacillati</taxon>
        <taxon>Bacillota</taxon>
        <taxon>Bacilli</taxon>
        <taxon>Bacillales</taxon>
        <taxon>Paenibacillaceae</taxon>
        <taxon>Paenibacillus</taxon>
    </lineage>
</organism>
<evidence type="ECO:0000256" key="7">
    <source>
        <dbReference type="ARBA" id="ARBA00022692"/>
    </source>
</evidence>
<evidence type="ECO:0000256" key="4">
    <source>
        <dbReference type="ARBA" id="ARBA00022475"/>
    </source>
</evidence>
<keyword evidence="4" id="KW-1003">Cell membrane</keyword>
<reference evidence="19 20" key="1">
    <citation type="submission" date="2024-09" db="EMBL/GenBank/DDBJ databases">
        <authorList>
            <person name="Sun Q."/>
            <person name="Mori K."/>
        </authorList>
    </citation>
    <scope>NUCLEOTIDE SEQUENCE [LARGE SCALE GENOMIC DNA]</scope>
    <source>
        <strain evidence="19 20">JCM 12520</strain>
    </source>
</reference>
<dbReference type="SUPFAM" id="SSF55874">
    <property type="entry name" value="ATPase domain of HSP90 chaperone/DNA topoisomerase II/histidine kinase"/>
    <property type="match status" value="1"/>
</dbReference>
<dbReference type="InterPro" id="IPR036890">
    <property type="entry name" value="HATPase_C_sf"/>
</dbReference>
<dbReference type="InterPro" id="IPR003661">
    <property type="entry name" value="HisK_dim/P_dom"/>
</dbReference>
<protein>
    <recommendedName>
        <fullName evidence="3">histidine kinase</fullName>
        <ecNumber evidence="3">2.7.13.3</ecNumber>
    </recommendedName>
</protein>
<dbReference type="PANTHER" id="PTHR43065:SF10">
    <property type="entry name" value="PEROXIDE STRESS-ACTIVATED HISTIDINE KINASE MAK3"/>
    <property type="match status" value="1"/>
</dbReference>
<dbReference type="InterPro" id="IPR036097">
    <property type="entry name" value="HisK_dim/P_sf"/>
</dbReference>
<evidence type="ECO:0000259" key="17">
    <source>
        <dbReference type="PROSITE" id="PS50113"/>
    </source>
</evidence>
<evidence type="ECO:0000256" key="13">
    <source>
        <dbReference type="ARBA" id="ARBA00023136"/>
    </source>
</evidence>
<feature type="domain" description="PAC" evidence="17">
    <location>
        <begin position="439"/>
        <end position="491"/>
    </location>
</feature>
<dbReference type="Gene3D" id="3.30.565.10">
    <property type="entry name" value="Histidine kinase-like ATPase, C-terminal domain"/>
    <property type="match status" value="1"/>
</dbReference>
<comment type="subcellular location">
    <subcellularLocation>
        <location evidence="2">Cell membrane</location>
        <topology evidence="2">Multi-pass membrane protein</topology>
    </subcellularLocation>
</comment>
<evidence type="ECO:0000256" key="8">
    <source>
        <dbReference type="ARBA" id="ARBA00022741"/>
    </source>
</evidence>
<feature type="domain" description="Histidine kinase" evidence="15">
    <location>
        <begin position="504"/>
        <end position="719"/>
    </location>
</feature>
<evidence type="ECO:0000256" key="5">
    <source>
        <dbReference type="ARBA" id="ARBA00022553"/>
    </source>
</evidence>
<evidence type="ECO:0000313" key="19">
    <source>
        <dbReference type="EMBL" id="MFB9755344.1"/>
    </source>
</evidence>
<dbReference type="InterPro" id="IPR000014">
    <property type="entry name" value="PAS"/>
</dbReference>
<dbReference type="RefSeq" id="WP_344908167.1">
    <property type="nucleotide sequence ID" value="NZ_BAAAYO010000006.1"/>
</dbReference>
<evidence type="ECO:0000256" key="11">
    <source>
        <dbReference type="ARBA" id="ARBA00022989"/>
    </source>
</evidence>
<keyword evidence="12" id="KW-0902">Two-component regulatory system</keyword>
<dbReference type="EC" id="2.7.13.3" evidence="3"/>
<evidence type="ECO:0000259" key="16">
    <source>
        <dbReference type="PROSITE" id="PS50112"/>
    </source>
</evidence>
<dbReference type="SMART" id="SM00091">
    <property type="entry name" value="PAS"/>
    <property type="match status" value="1"/>
</dbReference>
<comment type="catalytic activity">
    <reaction evidence="1">
        <text>ATP + protein L-histidine = ADP + protein N-phospho-L-histidine.</text>
        <dbReference type="EC" id="2.7.13.3"/>
    </reaction>
</comment>
<feature type="domain" description="PAS" evidence="16">
    <location>
        <begin position="367"/>
        <end position="412"/>
    </location>
</feature>
<evidence type="ECO:0000256" key="6">
    <source>
        <dbReference type="ARBA" id="ARBA00022679"/>
    </source>
</evidence>
<dbReference type="InterPro" id="IPR000700">
    <property type="entry name" value="PAS-assoc_C"/>
</dbReference>
<evidence type="ECO:0000256" key="14">
    <source>
        <dbReference type="SAM" id="Phobius"/>
    </source>
</evidence>
<keyword evidence="7 14" id="KW-0812">Transmembrane</keyword>
<proteinExistence type="predicted"/>
<evidence type="ECO:0000259" key="18">
    <source>
        <dbReference type="PROSITE" id="PS50885"/>
    </source>
</evidence>
<accession>A0ABV5W457</accession>
<dbReference type="CDD" id="cd00130">
    <property type="entry name" value="PAS"/>
    <property type="match status" value="1"/>
</dbReference>
<dbReference type="Proteomes" id="UP001589619">
    <property type="component" value="Unassembled WGS sequence"/>
</dbReference>
<keyword evidence="9" id="KW-0418">Kinase</keyword>
<dbReference type="InterPro" id="IPR035965">
    <property type="entry name" value="PAS-like_dom_sf"/>
</dbReference>
<dbReference type="CDD" id="cd00082">
    <property type="entry name" value="HisKA"/>
    <property type="match status" value="1"/>
</dbReference>
<keyword evidence="11 14" id="KW-1133">Transmembrane helix</keyword>
<evidence type="ECO:0000259" key="15">
    <source>
        <dbReference type="PROSITE" id="PS50109"/>
    </source>
</evidence>
<keyword evidence="20" id="KW-1185">Reference proteome</keyword>
<dbReference type="Pfam" id="PF02518">
    <property type="entry name" value="HATPase_c"/>
    <property type="match status" value="1"/>
</dbReference>
<evidence type="ECO:0000256" key="12">
    <source>
        <dbReference type="ARBA" id="ARBA00023012"/>
    </source>
</evidence>
<dbReference type="InterPro" id="IPR005467">
    <property type="entry name" value="His_kinase_dom"/>
</dbReference>
<dbReference type="PROSITE" id="PS50885">
    <property type="entry name" value="HAMP"/>
    <property type="match status" value="1"/>
</dbReference>
<keyword evidence="6" id="KW-0808">Transferase</keyword>
<dbReference type="Gene3D" id="3.30.450.20">
    <property type="entry name" value="PAS domain"/>
    <property type="match status" value="2"/>
</dbReference>
<name>A0ABV5W457_9BACL</name>
<dbReference type="InterPro" id="IPR003660">
    <property type="entry name" value="HAMP_dom"/>
</dbReference>
<dbReference type="Pfam" id="PF02743">
    <property type="entry name" value="dCache_1"/>
    <property type="match status" value="1"/>
</dbReference>
<evidence type="ECO:0000256" key="9">
    <source>
        <dbReference type="ARBA" id="ARBA00022777"/>
    </source>
</evidence>
<dbReference type="SMART" id="SM00388">
    <property type="entry name" value="HisKA"/>
    <property type="match status" value="1"/>
</dbReference>
<dbReference type="Pfam" id="PF00512">
    <property type="entry name" value="HisKA"/>
    <property type="match status" value="1"/>
</dbReference>
<dbReference type="PROSITE" id="PS50112">
    <property type="entry name" value="PAS"/>
    <property type="match status" value="1"/>
</dbReference>
<dbReference type="PANTHER" id="PTHR43065">
    <property type="entry name" value="SENSOR HISTIDINE KINASE"/>
    <property type="match status" value="1"/>
</dbReference>
<evidence type="ECO:0000256" key="2">
    <source>
        <dbReference type="ARBA" id="ARBA00004651"/>
    </source>
</evidence>
<dbReference type="InterPro" id="IPR004358">
    <property type="entry name" value="Sig_transdc_His_kin-like_C"/>
</dbReference>
<dbReference type="SUPFAM" id="SSF47384">
    <property type="entry name" value="Homodimeric domain of signal transducing histidine kinase"/>
    <property type="match status" value="1"/>
</dbReference>
<dbReference type="SUPFAM" id="SSF55785">
    <property type="entry name" value="PYP-like sensor domain (PAS domain)"/>
    <property type="match status" value="1"/>
</dbReference>
<dbReference type="PROSITE" id="PS50109">
    <property type="entry name" value="HIS_KIN"/>
    <property type="match status" value="1"/>
</dbReference>
<feature type="transmembrane region" description="Helical" evidence="14">
    <location>
        <begin position="21"/>
        <end position="40"/>
    </location>
</feature>
<feature type="domain" description="HAMP" evidence="18">
    <location>
        <begin position="307"/>
        <end position="362"/>
    </location>
</feature>
<keyword evidence="5" id="KW-0597">Phosphoprotein</keyword>
<gene>
    <name evidence="19" type="ORF">ACFFNY_27530</name>
</gene>
<evidence type="ECO:0000256" key="10">
    <source>
        <dbReference type="ARBA" id="ARBA00022840"/>
    </source>
</evidence>
<dbReference type="InterPro" id="IPR003594">
    <property type="entry name" value="HATPase_dom"/>
</dbReference>
<dbReference type="InterPro" id="IPR033479">
    <property type="entry name" value="dCache_1"/>
</dbReference>
<dbReference type="GO" id="GO:0005524">
    <property type="term" value="F:ATP binding"/>
    <property type="evidence" value="ECO:0007669"/>
    <property type="project" value="UniProtKB-KW"/>
</dbReference>
<keyword evidence="8" id="KW-0547">Nucleotide-binding</keyword>
<evidence type="ECO:0000256" key="3">
    <source>
        <dbReference type="ARBA" id="ARBA00012438"/>
    </source>
</evidence>
<dbReference type="Gene3D" id="6.10.340.10">
    <property type="match status" value="1"/>
</dbReference>
<evidence type="ECO:0000256" key="1">
    <source>
        <dbReference type="ARBA" id="ARBA00000085"/>
    </source>
</evidence>
<dbReference type="Pfam" id="PF13426">
    <property type="entry name" value="PAS_9"/>
    <property type="match status" value="1"/>
</dbReference>
<comment type="caution">
    <text evidence="19">The sequence shown here is derived from an EMBL/GenBank/DDBJ whole genome shotgun (WGS) entry which is preliminary data.</text>
</comment>
<sequence length="724" mass="79056">MAFRLPLHPVDSIFRSIKKKYLIIYSVVIIIPVLVIYNLILNYTHQVVEADIVRKNALSADALVKRFNAEISDAVLQLRLIAEVDEGAGVRPQTMYDRAKLTIASSSMIQSIAMVDVNKQMLFEAPFAVQASNRAHELPNFDIVRWSKNYAVSDLVMNSSGQKVVIVSFPVLDSREQFLGMLMAEMSQDHLSEVLSASSVPSNGFGFILDRSGHVIAASAASDIGEDFSVYPAAVALARYTSGSMKGIYHGESGIMAYKTMWDGWGLVFGVPNRYAFKPMTDLSGALTGTFLSILVLTVLFIGIGAQKLLQPIVRLTKFARSIERNGSTAAMLPAVSKSKDELAILGQTMVSMADSLRDKQKMVEDSERYLRDVIEGIPYAIVTVDNEGKVSHANRQFERITGYAVDSVIGQAWSDIPLRASEAGASLLDGGNAGQSVPDIETSITDAEGHRRMVKLATSAIFNVQGDTIGTIAVLQDITQWKLLEEHAKQSEKLALIGQISTGIAHEIKNPLAILSGASELLKEEVDEQPRGESVDGLVNDIYRVVRRMNGIVNQFLSFSKMNNEQEQTVRLDKLLDEALHLLRIKLRDAGIVTVKQYEESDTVIAGKYNMLMQMFLNLIINSIEAMPDGGTLSIRTAVKAEGGGERALVAEIIDTGTGISEQTMEWLFNPFFSTKEQGSGLGLTIARDIMLEHGGALQIQSSVGQGTTLRCTFPLLEGGDAP</sequence>
<dbReference type="EMBL" id="JBHMAG010000018">
    <property type="protein sequence ID" value="MFB9755344.1"/>
    <property type="molecule type" value="Genomic_DNA"/>
</dbReference>
<feature type="transmembrane region" description="Helical" evidence="14">
    <location>
        <begin position="283"/>
        <end position="306"/>
    </location>
</feature>
<dbReference type="NCBIfam" id="TIGR00229">
    <property type="entry name" value="sensory_box"/>
    <property type="match status" value="1"/>
</dbReference>
<keyword evidence="10 19" id="KW-0067">ATP-binding</keyword>
<keyword evidence="13 14" id="KW-0472">Membrane</keyword>
<dbReference type="Gene3D" id="1.10.287.130">
    <property type="match status" value="1"/>
</dbReference>